<organism evidence="1 2">
    <name type="scientific">Metarhizium robertsii</name>
    <dbReference type="NCBI Taxonomy" id="568076"/>
    <lineage>
        <taxon>Eukaryota</taxon>
        <taxon>Fungi</taxon>
        <taxon>Dikarya</taxon>
        <taxon>Ascomycota</taxon>
        <taxon>Pezizomycotina</taxon>
        <taxon>Sordariomycetes</taxon>
        <taxon>Hypocreomycetidae</taxon>
        <taxon>Hypocreales</taxon>
        <taxon>Clavicipitaceae</taxon>
        <taxon>Metarhizium</taxon>
    </lineage>
</organism>
<dbReference type="EMBL" id="JELW01000056">
    <property type="protein sequence ID" value="EXU96046.1"/>
    <property type="molecule type" value="Genomic_DNA"/>
</dbReference>
<sequence length="202" mass="22359">MRAKDAVGFASGQINVENSGNQIDHRGNGCVAEICEIAAKRAIRLQLPSCDGAFAVQHLMFHNNARGVTHQITLFEPGVETPRQVDGTLRKGRRARKTRWREGDGTTIEKRKAFQDQRDAEQLVQEEMPCSNHLYPSTRRSAVAATRCGGEAQKAADLTESGIVGFNSFIGEKIPRLEEITNLIWMDGRSQALKTPTSWPSI</sequence>
<accession>A0A014PJR3</accession>
<reference evidence="1 2" key="1">
    <citation type="submission" date="2014-02" db="EMBL/GenBank/DDBJ databases">
        <title>The genome sequence of the entomopathogenic fungus Metarhizium robertsii ARSEF 2575.</title>
        <authorList>
            <person name="Giuliano Garisto Donzelli B."/>
            <person name="Roe B.A."/>
            <person name="Macmil S.L."/>
            <person name="Krasnoff S.B."/>
            <person name="Gibson D.M."/>
        </authorList>
    </citation>
    <scope>NUCLEOTIDE SEQUENCE [LARGE SCALE GENOMIC DNA]</scope>
    <source>
        <strain evidence="1 2">ARSEF 2575</strain>
    </source>
</reference>
<evidence type="ECO:0000313" key="2">
    <source>
        <dbReference type="Proteomes" id="UP000030151"/>
    </source>
</evidence>
<gene>
    <name evidence="1" type="ORF">X797_010857</name>
</gene>
<dbReference type="AlphaFoldDB" id="A0A014PJR3"/>
<dbReference type="HOGENOM" id="CLU_1354919_0_0_1"/>
<name>A0A014PJR3_9HYPO</name>
<evidence type="ECO:0000313" key="1">
    <source>
        <dbReference type="EMBL" id="EXU96046.1"/>
    </source>
</evidence>
<protein>
    <submittedName>
        <fullName evidence="1">Uncharacterized protein</fullName>
    </submittedName>
</protein>
<comment type="caution">
    <text evidence="1">The sequence shown here is derived from an EMBL/GenBank/DDBJ whole genome shotgun (WGS) entry which is preliminary data.</text>
</comment>
<proteinExistence type="predicted"/>
<dbReference type="Proteomes" id="UP000030151">
    <property type="component" value="Unassembled WGS sequence"/>
</dbReference>